<dbReference type="InterPro" id="IPR011004">
    <property type="entry name" value="Trimer_LpxA-like_sf"/>
</dbReference>
<dbReference type="EMBL" id="UINC01157586">
    <property type="protein sequence ID" value="SVD54657.1"/>
    <property type="molecule type" value="Genomic_DNA"/>
</dbReference>
<evidence type="ECO:0000313" key="2">
    <source>
        <dbReference type="EMBL" id="SVD54657.1"/>
    </source>
</evidence>
<dbReference type="Gene3D" id="2.160.10.10">
    <property type="entry name" value="Hexapeptide repeat proteins"/>
    <property type="match status" value="1"/>
</dbReference>
<name>A0A382W775_9ZZZZ</name>
<gene>
    <name evidence="2" type="ORF">METZ01_LOCUS407511</name>
</gene>
<dbReference type="Pfam" id="PF17836">
    <property type="entry name" value="PglD_N"/>
    <property type="match status" value="1"/>
</dbReference>
<dbReference type="PANTHER" id="PTHR43300">
    <property type="entry name" value="ACETYLTRANSFERASE"/>
    <property type="match status" value="1"/>
</dbReference>
<dbReference type="InterPro" id="IPR020019">
    <property type="entry name" value="AcTrfase_PglD-like"/>
</dbReference>
<dbReference type="SUPFAM" id="SSF51161">
    <property type="entry name" value="Trimeric LpxA-like enzymes"/>
    <property type="match status" value="1"/>
</dbReference>
<organism evidence="2">
    <name type="scientific">marine metagenome</name>
    <dbReference type="NCBI Taxonomy" id="408172"/>
    <lineage>
        <taxon>unclassified sequences</taxon>
        <taxon>metagenomes</taxon>
        <taxon>ecological metagenomes</taxon>
    </lineage>
</organism>
<dbReference type="AlphaFoldDB" id="A0A382W775"/>
<dbReference type="Gene3D" id="3.40.50.20">
    <property type="match status" value="1"/>
</dbReference>
<proteinExistence type="predicted"/>
<dbReference type="InterPro" id="IPR041561">
    <property type="entry name" value="PglD_N"/>
</dbReference>
<evidence type="ECO:0000259" key="1">
    <source>
        <dbReference type="Pfam" id="PF17836"/>
    </source>
</evidence>
<dbReference type="InterPro" id="IPR050179">
    <property type="entry name" value="Trans_hexapeptide_repeat"/>
</dbReference>
<feature type="domain" description="PglD N-terminal" evidence="1">
    <location>
        <begin position="6"/>
        <end position="85"/>
    </location>
</feature>
<reference evidence="2" key="1">
    <citation type="submission" date="2018-05" db="EMBL/GenBank/DDBJ databases">
        <authorList>
            <person name="Lanie J.A."/>
            <person name="Ng W.-L."/>
            <person name="Kazmierczak K.M."/>
            <person name="Andrzejewski T.M."/>
            <person name="Davidsen T.M."/>
            <person name="Wayne K.J."/>
            <person name="Tettelin H."/>
            <person name="Glass J.I."/>
            <person name="Rusch D."/>
            <person name="Podicherti R."/>
            <person name="Tsui H.-C.T."/>
            <person name="Winkler M.E."/>
        </authorList>
    </citation>
    <scope>NUCLEOTIDE SEQUENCE</scope>
</reference>
<dbReference type="CDD" id="cd03360">
    <property type="entry name" value="LbH_AT_putative"/>
    <property type="match status" value="1"/>
</dbReference>
<dbReference type="PANTHER" id="PTHR43300:SF7">
    <property type="entry name" value="UDP-N-ACETYLBACILLOSAMINE N-ACETYLTRANSFERASE"/>
    <property type="match status" value="1"/>
</dbReference>
<accession>A0A382W775</accession>
<dbReference type="NCBIfam" id="TIGR03570">
    <property type="entry name" value="NeuD_NnaD"/>
    <property type="match status" value="1"/>
</dbReference>
<sequence length="223" mass="23649">MRTKEKIVIIGSSGHAKVIIDIIEQEGKFKIIGLIDTCKGIGESVLGYKILGEEKDLPQLIIKYQLSGCIIAIGDNWARSIIKNKIQEIDPSFGFITTIHPSASIAHGVTIGSGTVVMAGVVVNSNSSIGDFCIINTSASIDHDNKIDKFSSIAPGVTTGGNISIGEFSAISLGVNIIHGIEIGEHSVIGAGSTVLNNVSDYVVVYGTPAKKIRERNRGDKYL</sequence>
<protein>
    <recommendedName>
        <fullName evidence="1">PglD N-terminal domain-containing protein</fullName>
    </recommendedName>
</protein>